<dbReference type="Pfam" id="PF13086">
    <property type="entry name" value="AAA_11"/>
    <property type="match status" value="1"/>
</dbReference>
<comment type="caution">
    <text evidence="12">The sequence shown here is derived from an EMBL/GenBank/DDBJ whole genome shotgun (WGS) entry which is preliminary data.</text>
</comment>
<dbReference type="SMART" id="SM00356">
    <property type="entry name" value="ZnF_C3H1"/>
    <property type="match status" value="1"/>
</dbReference>
<evidence type="ECO:0000256" key="4">
    <source>
        <dbReference type="ARBA" id="ARBA00022771"/>
    </source>
</evidence>
<keyword evidence="6 8" id="KW-0862">Zinc</keyword>
<dbReference type="Proteomes" id="UP001152049">
    <property type="component" value="Unassembled WGS sequence"/>
</dbReference>
<keyword evidence="3 8" id="KW-0479">Metal-binding</keyword>
<dbReference type="InterPro" id="IPR046439">
    <property type="entry name" value="ZF_RZ_dom"/>
</dbReference>
<comment type="subcellular location">
    <subcellularLocation>
        <location evidence="1">Cytoplasm</location>
    </subcellularLocation>
</comment>
<protein>
    <recommendedName>
        <fullName evidence="14">NFX1-type zinc finger-containing protein 1</fullName>
    </recommendedName>
</protein>
<dbReference type="SUPFAM" id="SSF52540">
    <property type="entry name" value="P-loop containing nucleoside triphosphate hydrolases"/>
    <property type="match status" value="1"/>
</dbReference>
<keyword evidence="5" id="KW-0067">ATP-binding</keyword>
<dbReference type="PROSITE" id="PS50103">
    <property type="entry name" value="ZF_C3H1"/>
    <property type="match status" value="1"/>
</dbReference>
<accession>A0A9W8S2N2</accession>
<evidence type="ECO:0000256" key="5">
    <source>
        <dbReference type="ARBA" id="ARBA00022806"/>
    </source>
</evidence>
<evidence type="ECO:0000256" key="6">
    <source>
        <dbReference type="ARBA" id="ARBA00022833"/>
    </source>
</evidence>
<evidence type="ECO:0000256" key="9">
    <source>
        <dbReference type="SAM" id="Coils"/>
    </source>
</evidence>
<keyword evidence="2" id="KW-0963">Cytoplasm</keyword>
<evidence type="ECO:0000256" key="2">
    <source>
        <dbReference type="ARBA" id="ARBA00022490"/>
    </source>
</evidence>
<feature type="domain" description="RZ-type" evidence="11">
    <location>
        <begin position="1645"/>
        <end position="1719"/>
    </location>
</feature>
<dbReference type="GO" id="GO:0031048">
    <property type="term" value="P:regulatory ncRNA-mediated heterochromatin formation"/>
    <property type="evidence" value="ECO:0007669"/>
    <property type="project" value="TreeGrafter"/>
</dbReference>
<evidence type="ECO:0000313" key="12">
    <source>
        <dbReference type="EMBL" id="KAJ4263476.1"/>
    </source>
</evidence>
<evidence type="ECO:0000256" key="8">
    <source>
        <dbReference type="PROSITE-ProRule" id="PRU00723"/>
    </source>
</evidence>
<sequence>MAAQGHRGTQPQDKEGLRQDDEIDVFSHKPPCRQFQNSKCKYGDDCKFSHNTAYLETTDANALSRLLRVKTILRKDILKNMTHPEDTQVALKVWNIALAILDSDYRDQHQELAKVLVDDEFCGQQCIIATVRRISFSGGANSLCISSFIRAITHPSLLNCLAIESYTGTMYAQFGGTNGEHGVDLLSRMCAGKLKALENFTGPLTPAAYESILAIVKACHELLCRAPRTRLCDTLPGFLKLLDKLTTKMGQKFPSANLDALCSRLDVLKRLPTGTTMRLTGVEEPESERQDLRDISSSFPVPVENPGGRHDNDFADISKIAILPTVDEITRHHAVYLPSTNFLHPHALKDPLQRYIDSAFRLFRHDTIGPVSDVLRDLLSSDDPLAGRLPSKDLRADTYLGCRVQEVSYSKKGLQAVLSFLTPSWISRWPIEDQEGWWESSPRLEEGRLLCFISPKSKRPDLIFFQVIDRKTDMLVGNDVRRTSAHRNLTSEEKLPRIIVKLATRQRKAMGQLAQLFMSETKGVLVDFNGVLPGTYLPTFENLQRIQRENHVPFNRWMLPTGSEDTNIPPPLYARKESFVFPLGCISKDKHTTLQLDPALGFDGINLVELEAQTGLDSCQCRGLIAALTREYALIQGPPGTGKSYLGVQLVKALLAVRQQAKLGPIVVSCYTNHALDQFLQHLMDVGIDRIIRIGGRSTVPELHDKNLRVVRDRHSRTRVEEMDIKKAYAKLDDSTKMGTRAIADLCRSRAGRDESDLVKFISETRPKIHQQLVPPKKHNFWDVSGDRLTTWLGKTRPTKAGSAKRNLQELIQHAEKDIDGLSLEERWTLRDHWIKELQESQLDIAFEALADSERHYKDVNKIHEALDQRVLAQAHVIGVTITSAARSIDLLKSVSPKVMICEEAAEVMEAHLISTLVPGIEHFVQIGDHRQLRPQINNFNLGSESKSGNKWQLDRSQFERRAVGEPGLSSVPLAQLNVQRRMRPEISQLIRTVYPDLQDHPSVLARPGVSGMRHNLFWLDHDHMEDTHKDHVHVTSHSNGWEARMATALVRHLIRQREYKPADIALLTPYAGQLRRLTNALSNEFEVFLVEKDTKESSQDEECELDPAARQSVEKRRLTQALRLATVDNFQGEEAKVIIVSLVRNNPEGKVGFLRTENRINVLLSRARHGMYLIGNSSTYLHVPMWADVHKQLSDAAAVGKEIELCCPRHPETSIACSEPEHFAVRSPAGGFDAHTLPAALRATGRAPHALSHVLGLVLIKDRAQCLVRLHATASLATRDVTSYWLAVTNAQASAEKNALLVTAKSVAGKARHELIFWSSDRETLDGLVGLSEVYLKDEKDQFVGLKDVSCSLARNIPFCPDCKQPIRQYATKRYNRLVNRAVMDEIHKRFFIKEREELHQLEQKLEDIENELATTRSSFRKTWSSPPAYLVTKRQSGLRELRTKAKKFNMPTKQYRLPTGILVDAIAISQARRTGDSLSITRQMEAIKLSQNATKEQTTLRARLVEIKAQELQLRDGFSVTAINKASIDRWLKDESLPSLSKFLDNCKTFVKQAEDSNLPRVTIIGTIAFAKIARLLYWFRNSGLGQNNEGLLDAITAEEQSKYAITLLNAALVLCSNLSDGEELKQKVQEAIGLFDDGHEGITPEELASIKSAMVSGSGGMATNSGHWYNCLNGHPFAIGECGMPMEVARCPECGAPIGGTQHMPVDGVTRAEEME</sequence>
<dbReference type="PANTHER" id="PTHR10887:SF445">
    <property type="entry name" value="NFX1-TYPE ZINC FINGER-CONTAINING PROTEIN 1"/>
    <property type="match status" value="1"/>
</dbReference>
<dbReference type="Pfam" id="PF00642">
    <property type="entry name" value="zf-CCCH"/>
    <property type="match status" value="1"/>
</dbReference>
<dbReference type="Pfam" id="PF13087">
    <property type="entry name" value="AAA_12"/>
    <property type="match status" value="1"/>
</dbReference>
<feature type="coiled-coil region" evidence="9">
    <location>
        <begin position="1393"/>
        <end position="1420"/>
    </location>
</feature>
<dbReference type="GO" id="GO:0008270">
    <property type="term" value="F:zinc ion binding"/>
    <property type="evidence" value="ECO:0007669"/>
    <property type="project" value="UniProtKB-KW"/>
</dbReference>
<dbReference type="OrthoDB" id="2423195at2759"/>
<dbReference type="GO" id="GO:0004386">
    <property type="term" value="F:helicase activity"/>
    <property type="evidence" value="ECO:0007669"/>
    <property type="project" value="InterPro"/>
</dbReference>
<keyword evidence="5" id="KW-0378">Hydrolase</keyword>
<dbReference type="EMBL" id="JAOQAZ010000010">
    <property type="protein sequence ID" value="KAJ4263476.1"/>
    <property type="molecule type" value="Genomic_DNA"/>
</dbReference>
<dbReference type="CDD" id="cd18808">
    <property type="entry name" value="SF1_C_Upf1"/>
    <property type="match status" value="1"/>
</dbReference>
<keyword evidence="5" id="KW-0347">Helicase</keyword>
<gene>
    <name evidence="12" type="ORF">NW762_006295</name>
</gene>
<dbReference type="PROSITE" id="PS51981">
    <property type="entry name" value="ZF_RZ"/>
    <property type="match status" value="1"/>
</dbReference>
<evidence type="ECO:0000256" key="3">
    <source>
        <dbReference type="ARBA" id="ARBA00022723"/>
    </source>
</evidence>
<keyword evidence="5" id="KW-0547">Nucleotide-binding</keyword>
<keyword evidence="7" id="KW-0391">Immunity</keyword>
<evidence type="ECO:0008006" key="14">
    <source>
        <dbReference type="Google" id="ProtNLM"/>
    </source>
</evidence>
<feature type="domain" description="C3H1-type" evidence="10">
    <location>
        <begin position="26"/>
        <end position="53"/>
    </location>
</feature>
<dbReference type="PANTHER" id="PTHR10887">
    <property type="entry name" value="DNA2/NAM7 HELICASE FAMILY"/>
    <property type="match status" value="1"/>
</dbReference>
<evidence type="ECO:0000313" key="13">
    <source>
        <dbReference type="Proteomes" id="UP001152049"/>
    </source>
</evidence>
<dbReference type="GO" id="GO:0002376">
    <property type="term" value="P:immune system process"/>
    <property type="evidence" value="ECO:0007669"/>
    <property type="project" value="UniProtKB-KW"/>
</dbReference>
<keyword evidence="4 8" id="KW-0863">Zinc-finger</keyword>
<organism evidence="12 13">
    <name type="scientific">Fusarium torreyae</name>
    <dbReference type="NCBI Taxonomy" id="1237075"/>
    <lineage>
        <taxon>Eukaryota</taxon>
        <taxon>Fungi</taxon>
        <taxon>Dikarya</taxon>
        <taxon>Ascomycota</taxon>
        <taxon>Pezizomycotina</taxon>
        <taxon>Sordariomycetes</taxon>
        <taxon>Hypocreomycetidae</taxon>
        <taxon>Hypocreales</taxon>
        <taxon>Nectriaceae</taxon>
        <taxon>Fusarium</taxon>
    </lineage>
</organism>
<dbReference type="Pfam" id="PF20173">
    <property type="entry name" value="ZnF_RZ-type"/>
    <property type="match status" value="1"/>
</dbReference>
<evidence type="ECO:0000256" key="1">
    <source>
        <dbReference type="ARBA" id="ARBA00004496"/>
    </source>
</evidence>
<dbReference type="Gene3D" id="4.10.1000.10">
    <property type="entry name" value="Zinc finger, CCCH-type"/>
    <property type="match status" value="1"/>
</dbReference>
<reference evidence="12" key="1">
    <citation type="submission" date="2022-09" db="EMBL/GenBank/DDBJ databases">
        <title>Fusarium specimens isolated from Avocado Roots.</title>
        <authorList>
            <person name="Stajich J."/>
            <person name="Roper C."/>
            <person name="Heimlech-Rivalta G."/>
        </authorList>
    </citation>
    <scope>NUCLEOTIDE SEQUENCE</scope>
    <source>
        <strain evidence="12">CF00136</strain>
    </source>
</reference>
<proteinExistence type="predicted"/>
<dbReference type="InterPro" id="IPR041677">
    <property type="entry name" value="DNA2/NAM7_AAA_11"/>
</dbReference>
<dbReference type="GO" id="GO:0031380">
    <property type="term" value="C:nuclear RNA-directed RNA polymerase complex"/>
    <property type="evidence" value="ECO:0007669"/>
    <property type="project" value="TreeGrafter"/>
</dbReference>
<dbReference type="Gene3D" id="3.40.50.300">
    <property type="entry name" value="P-loop containing nucleotide triphosphate hydrolases"/>
    <property type="match status" value="2"/>
</dbReference>
<dbReference type="InterPro" id="IPR041679">
    <property type="entry name" value="DNA2/NAM7-like_C"/>
</dbReference>
<dbReference type="CDD" id="cd17936">
    <property type="entry name" value="EEXXEc_NFX1"/>
    <property type="match status" value="1"/>
</dbReference>
<name>A0A9W8S2N2_9HYPO</name>
<feature type="zinc finger region" description="C3H1-type" evidence="8">
    <location>
        <begin position="26"/>
        <end position="53"/>
    </location>
</feature>
<dbReference type="InterPro" id="IPR000571">
    <property type="entry name" value="Znf_CCCH"/>
</dbReference>
<evidence type="ECO:0000259" key="10">
    <source>
        <dbReference type="PROSITE" id="PS50103"/>
    </source>
</evidence>
<keyword evidence="9" id="KW-0175">Coiled coil</keyword>
<dbReference type="InterPro" id="IPR027417">
    <property type="entry name" value="P-loop_NTPase"/>
</dbReference>
<keyword evidence="13" id="KW-1185">Reference proteome</keyword>
<dbReference type="InterPro" id="IPR045055">
    <property type="entry name" value="DNA2/NAM7-like"/>
</dbReference>
<evidence type="ECO:0000259" key="11">
    <source>
        <dbReference type="PROSITE" id="PS51981"/>
    </source>
</evidence>
<evidence type="ECO:0000256" key="7">
    <source>
        <dbReference type="ARBA" id="ARBA00022859"/>
    </source>
</evidence>
<dbReference type="GO" id="GO:0005737">
    <property type="term" value="C:cytoplasm"/>
    <property type="evidence" value="ECO:0007669"/>
    <property type="project" value="UniProtKB-SubCell"/>
</dbReference>
<dbReference type="FunFam" id="3.40.50.300:FF:001660">
    <property type="entry name" value="NF-X1 finger and helicase protein, putative"/>
    <property type="match status" value="1"/>
</dbReference>
<dbReference type="InterPro" id="IPR047187">
    <property type="entry name" value="SF1_C_Upf1"/>
</dbReference>